<dbReference type="STRING" id="531814.SAMN04487944_1315"/>
<evidence type="ECO:0000259" key="1">
    <source>
        <dbReference type="Pfam" id="PF13518"/>
    </source>
</evidence>
<dbReference type="Gene3D" id="1.10.10.10">
    <property type="entry name" value="Winged helix-like DNA-binding domain superfamily/Winged helix DNA-binding domain"/>
    <property type="match status" value="1"/>
</dbReference>
<proteinExistence type="predicted"/>
<accession>A0A1H9VZU3</accession>
<dbReference type="GO" id="GO:0003677">
    <property type="term" value="F:DNA binding"/>
    <property type="evidence" value="ECO:0007669"/>
    <property type="project" value="UniProtKB-KW"/>
</dbReference>
<dbReference type="Pfam" id="PF13518">
    <property type="entry name" value="HTH_28"/>
    <property type="match status" value="1"/>
</dbReference>
<dbReference type="InterPro" id="IPR055247">
    <property type="entry name" value="InsJ-like_HTH"/>
</dbReference>
<dbReference type="SUPFAM" id="SSF46689">
    <property type="entry name" value="Homeodomain-like"/>
    <property type="match status" value="1"/>
</dbReference>
<keyword evidence="2" id="KW-0238">DNA-binding</keyword>
<dbReference type="Proteomes" id="UP000199687">
    <property type="component" value="Unassembled WGS sequence"/>
</dbReference>
<organism evidence="2 3">
    <name type="scientific">Gracilibacillus ureilyticus</name>
    <dbReference type="NCBI Taxonomy" id="531814"/>
    <lineage>
        <taxon>Bacteria</taxon>
        <taxon>Bacillati</taxon>
        <taxon>Bacillota</taxon>
        <taxon>Bacilli</taxon>
        <taxon>Bacillales</taxon>
        <taxon>Bacillaceae</taxon>
        <taxon>Gracilibacillus</taxon>
    </lineage>
</organism>
<feature type="domain" description="Insertion element IS150 protein InsJ-like helix-turn-helix" evidence="1">
    <location>
        <begin position="3"/>
        <end position="40"/>
    </location>
</feature>
<gene>
    <name evidence="2" type="ORF">SAMN04487944_1315</name>
</gene>
<keyword evidence="2" id="KW-0371">Homeobox</keyword>
<reference evidence="2 3" key="1">
    <citation type="submission" date="2016-10" db="EMBL/GenBank/DDBJ databases">
        <authorList>
            <person name="de Groot N.N."/>
        </authorList>
    </citation>
    <scope>NUCLEOTIDE SEQUENCE [LARGE SCALE GENOMIC DNA]</scope>
    <source>
        <strain evidence="2 3">CGMCC 1.7727</strain>
    </source>
</reference>
<dbReference type="EMBL" id="FOGL01000031">
    <property type="protein sequence ID" value="SES27162.1"/>
    <property type="molecule type" value="Genomic_DNA"/>
</dbReference>
<sequence length="70" mass="8319">MNKKQKIIQKYLKGDSKRSIANITNISRNTVRKYIEEFENSKQQDIRRLPIPENIMSEPSYKPRISPKRA</sequence>
<name>A0A1H9VZU3_9BACI</name>
<dbReference type="AlphaFoldDB" id="A0A1H9VZU3"/>
<evidence type="ECO:0000313" key="2">
    <source>
        <dbReference type="EMBL" id="SES27162.1"/>
    </source>
</evidence>
<dbReference type="InterPro" id="IPR009057">
    <property type="entry name" value="Homeodomain-like_sf"/>
</dbReference>
<keyword evidence="3" id="KW-1185">Reference proteome</keyword>
<protein>
    <submittedName>
        <fullName evidence="2">Homeodomain-like domain-containing protein</fullName>
    </submittedName>
</protein>
<evidence type="ECO:0000313" key="3">
    <source>
        <dbReference type="Proteomes" id="UP000199687"/>
    </source>
</evidence>
<dbReference type="InterPro" id="IPR036388">
    <property type="entry name" value="WH-like_DNA-bd_sf"/>
</dbReference>